<dbReference type="Gene3D" id="1.10.10.10">
    <property type="entry name" value="Winged helix-like DNA-binding domain superfamily/Winged helix DNA-binding domain"/>
    <property type="match status" value="2"/>
</dbReference>
<dbReference type="OrthoDB" id="9122127at2"/>
<name>B2VAU0_ERWT9</name>
<keyword evidence="4" id="KW-1185">Reference proteome</keyword>
<organism evidence="3 4">
    <name type="scientific">Erwinia tasmaniensis (strain DSM 17950 / CFBP 7177 / CIP 109463 / NCPPB 4357 / Et1/99)</name>
    <dbReference type="NCBI Taxonomy" id="465817"/>
    <lineage>
        <taxon>Bacteria</taxon>
        <taxon>Pseudomonadati</taxon>
        <taxon>Pseudomonadota</taxon>
        <taxon>Gammaproteobacteria</taxon>
        <taxon>Enterobacterales</taxon>
        <taxon>Erwiniaceae</taxon>
        <taxon>Erwinia</taxon>
    </lineage>
</organism>
<dbReference type="SUPFAM" id="SSF46785">
    <property type="entry name" value="Winged helix' DNA-binding domain"/>
    <property type="match status" value="2"/>
</dbReference>
<evidence type="ECO:0000256" key="1">
    <source>
        <dbReference type="ARBA" id="ARBA00038283"/>
    </source>
</evidence>
<dbReference type="KEGG" id="eta:ETA_pET350010"/>
<dbReference type="GO" id="GO:0006270">
    <property type="term" value="P:DNA replication initiation"/>
    <property type="evidence" value="ECO:0007669"/>
    <property type="project" value="InterPro"/>
</dbReference>
<accession>B2VAU0</accession>
<reference evidence="3 4" key="1">
    <citation type="journal article" date="2008" name="Environ. Microbiol.">
        <title>The genome of Erwinia tasmaniensis strain Et1/99, a non-pathogenic bacterium in the genus Erwinia.</title>
        <authorList>
            <person name="Kube M."/>
            <person name="Migdoll A.M."/>
            <person name="Mueller I."/>
            <person name="Kuhl H."/>
            <person name="Beck A."/>
            <person name="Reinhardt R."/>
            <person name="Geider K."/>
        </authorList>
    </citation>
    <scope>NUCLEOTIDE SEQUENCE [LARGE SCALE GENOMIC DNA]</scope>
    <source>
        <strain evidence="4">DSM 17950 / CFBP 7177 / CIP 109463 / NCPPB 4357 / Et1/99</strain>
        <plasmid evidence="4">pET35</plasmid>
    </source>
</reference>
<keyword evidence="3" id="KW-0614">Plasmid</keyword>
<dbReference type="Pfam" id="PF01051">
    <property type="entry name" value="Rep3_N"/>
    <property type="match status" value="1"/>
</dbReference>
<dbReference type="InterPro" id="IPR000525">
    <property type="entry name" value="Initiator_Rep_WH1"/>
</dbReference>
<geneLocation type="plasmid" evidence="3 4">
    <name>pET35</name>
</geneLocation>
<dbReference type="AlphaFoldDB" id="B2VAU0"/>
<dbReference type="InterPro" id="IPR036390">
    <property type="entry name" value="WH_DNA-bd_sf"/>
</dbReference>
<gene>
    <name evidence="3" type="primary">repA</name>
    <name evidence="3" type="ordered locus">ETA_pET350010</name>
</gene>
<comment type="similarity">
    <text evidence="1">Belongs to the initiator RepB protein family.</text>
</comment>
<dbReference type="eggNOG" id="COG5527">
    <property type="taxonomic scope" value="Bacteria"/>
</dbReference>
<dbReference type="Proteomes" id="UP000001726">
    <property type="component" value="Plasmid pET35"/>
</dbReference>
<dbReference type="RefSeq" id="WP_012443158.1">
    <property type="nucleotide sequence ID" value="NC_010696.1"/>
</dbReference>
<protein>
    <submittedName>
        <fullName evidence="3">Plasmid replication protein</fullName>
    </submittedName>
</protein>
<dbReference type="HOGENOM" id="CLU_047367_2_1_6"/>
<proteinExistence type="inferred from homology"/>
<evidence type="ECO:0000259" key="2">
    <source>
        <dbReference type="Pfam" id="PF01051"/>
    </source>
</evidence>
<sequence>MKIRDSVARGLVGHTSRADDALVTQGNQLIEGSYDITLTEIRLLWLALTKIQSKGAKTSAEIVLTASEYSSMYKLDMSNSANQLKSVSETLGSKPIITYDWNDKKNRVDKVIRYWFSSIRYGANLGADVTLKFSEEVSPFLYELKNEFTQMNVFNMASLDTPFAFRLYSWLSRYRNLDKYKAKKSGVISTEPIALDWMKDRAGLLNKYKDFKNFRVRVLDPAVDVINRTTDLTVKYETISAGKKVTDIVFIYIVENDQAYLRVKPEPPKLPRRPRVLQGSSKEGDWALQCLDLIRDYEKRLNEYDSKELLSLAYLRKKSNYYRIIGNKDGVDITEKEIENRKLRKARK</sequence>
<evidence type="ECO:0000313" key="4">
    <source>
        <dbReference type="Proteomes" id="UP000001726"/>
    </source>
</evidence>
<dbReference type="GO" id="GO:0003887">
    <property type="term" value="F:DNA-directed DNA polymerase activity"/>
    <property type="evidence" value="ECO:0007669"/>
    <property type="project" value="InterPro"/>
</dbReference>
<dbReference type="Pfam" id="PF21205">
    <property type="entry name" value="Rep3_C"/>
    <property type="match status" value="1"/>
</dbReference>
<dbReference type="EMBL" id="CU468130">
    <property type="protein sequence ID" value="CAO94801.1"/>
    <property type="molecule type" value="Genomic_DNA"/>
</dbReference>
<feature type="domain" description="Initiator Rep protein WH1" evidence="2">
    <location>
        <begin position="23"/>
        <end position="172"/>
    </location>
</feature>
<evidence type="ECO:0000313" key="3">
    <source>
        <dbReference type="EMBL" id="CAO94801.1"/>
    </source>
</evidence>
<dbReference type="InterPro" id="IPR036388">
    <property type="entry name" value="WH-like_DNA-bd_sf"/>
</dbReference>